<protein>
    <submittedName>
        <fullName evidence="1">Uncharacterized protein</fullName>
    </submittedName>
</protein>
<gene>
    <name evidence="1" type="ORF">CEXT_38711</name>
</gene>
<reference evidence="1 2" key="1">
    <citation type="submission" date="2021-06" db="EMBL/GenBank/DDBJ databases">
        <title>Caerostris extrusa draft genome.</title>
        <authorList>
            <person name="Kono N."/>
            <person name="Arakawa K."/>
        </authorList>
    </citation>
    <scope>NUCLEOTIDE SEQUENCE [LARGE SCALE GENOMIC DNA]</scope>
</reference>
<accession>A0AAV4Y103</accession>
<dbReference type="AlphaFoldDB" id="A0AAV4Y103"/>
<comment type="caution">
    <text evidence="1">The sequence shown here is derived from an EMBL/GenBank/DDBJ whole genome shotgun (WGS) entry which is preliminary data.</text>
</comment>
<keyword evidence="2" id="KW-1185">Reference proteome</keyword>
<proteinExistence type="predicted"/>
<sequence>MTEKQPKMSSPSDQSPNFFSVSANTSGELHVSHLKNAASQMAQFGFLKYAPIVGNLGRGQWVALSNGKKRPALVP</sequence>
<dbReference type="Proteomes" id="UP001054945">
    <property type="component" value="Unassembled WGS sequence"/>
</dbReference>
<organism evidence="1 2">
    <name type="scientific">Caerostris extrusa</name>
    <name type="common">Bark spider</name>
    <name type="synonym">Caerostris bankana</name>
    <dbReference type="NCBI Taxonomy" id="172846"/>
    <lineage>
        <taxon>Eukaryota</taxon>
        <taxon>Metazoa</taxon>
        <taxon>Ecdysozoa</taxon>
        <taxon>Arthropoda</taxon>
        <taxon>Chelicerata</taxon>
        <taxon>Arachnida</taxon>
        <taxon>Araneae</taxon>
        <taxon>Araneomorphae</taxon>
        <taxon>Entelegynae</taxon>
        <taxon>Araneoidea</taxon>
        <taxon>Araneidae</taxon>
        <taxon>Caerostris</taxon>
    </lineage>
</organism>
<evidence type="ECO:0000313" key="1">
    <source>
        <dbReference type="EMBL" id="GIZ00020.1"/>
    </source>
</evidence>
<evidence type="ECO:0000313" key="2">
    <source>
        <dbReference type="Proteomes" id="UP001054945"/>
    </source>
</evidence>
<dbReference type="EMBL" id="BPLR01018483">
    <property type="protein sequence ID" value="GIZ00020.1"/>
    <property type="molecule type" value="Genomic_DNA"/>
</dbReference>
<name>A0AAV4Y103_CAEEX</name>